<reference evidence="6" key="2">
    <citation type="submission" date="2023-06" db="EMBL/GenBank/DDBJ databases">
        <authorList>
            <consortium name="Lawrence Berkeley National Laboratory"/>
            <person name="Haridas S."/>
            <person name="Hensen N."/>
            <person name="Bonometti L."/>
            <person name="Westerberg I."/>
            <person name="Brannstrom I.O."/>
            <person name="Guillou S."/>
            <person name="Cros-Aarteil S."/>
            <person name="Calhoun S."/>
            <person name="Kuo A."/>
            <person name="Mondo S."/>
            <person name="Pangilinan J."/>
            <person name="Riley R."/>
            <person name="Labutti K."/>
            <person name="Andreopoulos B."/>
            <person name="Lipzen A."/>
            <person name="Chen C."/>
            <person name="Yanf M."/>
            <person name="Daum C."/>
            <person name="Ng V."/>
            <person name="Clum A."/>
            <person name="Steindorff A."/>
            <person name="Ohm R."/>
            <person name="Martin F."/>
            <person name="Silar P."/>
            <person name="Natvig D."/>
            <person name="Lalanne C."/>
            <person name="Gautier V."/>
            <person name="Ament-Velasquez S.L."/>
            <person name="Kruys A."/>
            <person name="Hutchinson M.I."/>
            <person name="Powell A.J."/>
            <person name="Barry K."/>
            <person name="Miller A.N."/>
            <person name="Grigoriev I.V."/>
            <person name="Debuchy R."/>
            <person name="Gladieux P."/>
            <person name="Thoren M.H."/>
            <person name="Johannesson H."/>
        </authorList>
    </citation>
    <scope>NUCLEOTIDE SEQUENCE</scope>
    <source>
        <strain evidence="6">CBS 560.94</strain>
    </source>
</reference>
<evidence type="ECO:0000256" key="2">
    <source>
        <dbReference type="ARBA" id="ARBA00012804"/>
    </source>
</evidence>
<organism evidence="6 7">
    <name type="scientific">Neurospora tetraspora</name>
    <dbReference type="NCBI Taxonomy" id="94610"/>
    <lineage>
        <taxon>Eukaryota</taxon>
        <taxon>Fungi</taxon>
        <taxon>Dikarya</taxon>
        <taxon>Ascomycota</taxon>
        <taxon>Pezizomycotina</taxon>
        <taxon>Sordariomycetes</taxon>
        <taxon>Sordariomycetidae</taxon>
        <taxon>Sordariales</taxon>
        <taxon>Sordariaceae</taxon>
        <taxon>Neurospora</taxon>
    </lineage>
</organism>
<dbReference type="InterPro" id="IPR050703">
    <property type="entry name" value="Flavin_MAO"/>
</dbReference>
<dbReference type="GO" id="GO:0097621">
    <property type="term" value="F:monoamine oxidase activity"/>
    <property type="evidence" value="ECO:0007669"/>
    <property type="project" value="UniProtKB-EC"/>
</dbReference>
<comment type="similarity">
    <text evidence="1">Belongs to the flavin monoamine oxidase family.</text>
</comment>
<dbReference type="PANTHER" id="PTHR43563:SF14">
    <property type="entry name" value="AMINE OXIDASE"/>
    <property type="match status" value="1"/>
</dbReference>
<evidence type="ECO:0000313" key="7">
    <source>
        <dbReference type="Proteomes" id="UP001278500"/>
    </source>
</evidence>
<dbReference type="InterPro" id="IPR002937">
    <property type="entry name" value="Amino_oxidase"/>
</dbReference>
<accession>A0AAE0JE20</accession>
<proteinExistence type="inferred from homology"/>
<protein>
    <recommendedName>
        <fullName evidence="2">monoamine oxidase</fullName>
        <ecNumber evidence="2">1.4.3.4</ecNumber>
    </recommendedName>
</protein>
<feature type="domain" description="Amine oxidase" evidence="5">
    <location>
        <begin position="23"/>
        <end position="570"/>
    </location>
</feature>
<feature type="region of interest" description="Disordered" evidence="4">
    <location>
        <begin position="461"/>
        <end position="486"/>
    </location>
</feature>
<evidence type="ECO:0000256" key="1">
    <source>
        <dbReference type="ARBA" id="ARBA00005995"/>
    </source>
</evidence>
<gene>
    <name evidence="6" type="ORF">B0H65DRAFT_576969</name>
</gene>
<evidence type="ECO:0000313" key="6">
    <source>
        <dbReference type="EMBL" id="KAK3343118.1"/>
    </source>
</evidence>
<dbReference type="EMBL" id="JAUEPP010000005">
    <property type="protein sequence ID" value="KAK3343118.1"/>
    <property type="molecule type" value="Genomic_DNA"/>
</dbReference>
<dbReference type="InterPro" id="IPR036188">
    <property type="entry name" value="FAD/NAD-bd_sf"/>
</dbReference>
<dbReference type="PANTHER" id="PTHR43563">
    <property type="entry name" value="AMINE OXIDASE"/>
    <property type="match status" value="1"/>
</dbReference>
<dbReference type="SUPFAM" id="SSF54373">
    <property type="entry name" value="FAD-linked reductases, C-terminal domain"/>
    <property type="match status" value="1"/>
</dbReference>
<feature type="compositionally biased region" description="Basic and acidic residues" evidence="4">
    <location>
        <begin position="465"/>
        <end position="485"/>
    </location>
</feature>
<dbReference type="GeneID" id="87867830"/>
<dbReference type="SUPFAM" id="SSF51905">
    <property type="entry name" value="FAD/NAD(P)-binding domain"/>
    <property type="match status" value="1"/>
</dbReference>
<dbReference type="Proteomes" id="UP001278500">
    <property type="component" value="Unassembled WGS sequence"/>
</dbReference>
<comment type="caution">
    <text evidence="6">The sequence shown here is derived from an EMBL/GenBank/DDBJ whole genome shotgun (WGS) entry which is preliminary data.</text>
</comment>
<evidence type="ECO:0000256" key="3">
    <source>
        <dbReference type="ARBA" id="ARBA00048448"/>
    </source>
</evidence>
<dbReference type="AlphaFoldDB" id="A0AAE0JE20"/>
<dbReference type="Pfam" id="PF01593">
    <property type="entry name" value="Amino_oxidase"/>
    <property type="match status" value="1"/>
</dbReference>
<dbReference type="EC" id="1.4.3.4" evidence="2"/>
<dbReference type="RefSeq" id="XP_062680911.1">
    <property type="nucleotide sequence ID" value="XM_062830676.1"/>
</dbReference>
<comment type="catalytic activity">
    <reaction evidence="3">
        <text>a secondary aliphatic amine + O2 + H2O = a primary amine + an aldehyde + H2O2</text>
        <dbReference type="Rhea" id="RHEA:26414"/>
        <dbReference type="ChEBI" id="CHEBI:15377"/>
        <dbReference type="ChEBI" id="CHEBI:15379"/>
        <dbReference type="ChEBI" id="CHEBI:16240"/>
        <dbReference type="ChEBI" id="CHEBI:17478"/>
        <dbReference type="ChEBI" id="CHEBI:58855"/>
        <dbReference type="ChEBI" id="CHEBI:65296"/>
        <dbReference type="EC" id="1.4.3.4"/>
    </reaction>
</comment>
<dbReference type="Gene3D" id="3.50.50.60">
    <property type="entry name" value="FAD/NAD(P)-binding domain"/>
    <property type="match status" value="2"/>
</dbReference>
<dbReference type="FunFam" id="3.50.50.60:FF:000768">
    <property type="entry name" value="Amine oxidase"/>
    <property type="match status" value="1"/>
</dbReference>
<name>A0AAE0JE20_9PEZI</name>
<keyword evidence="7" id="KW-1185">Reference proteome</keyword>
<sequence length="593" mass="65600">MMASDSASDPELKVDVVIVGAGLSGIRAAVELHKAGLTIAILERNNYVGGQCHSASTHDTARITSIGDTHTEMLSLAKKFKINLNKQHREGLSLQQRYDGIQDGPRVTENIPALEKVVWPPQDFQLSFRSLIEDPAIQRFYRRISHLSETWHGPDALFLDAVSFLGLVEADFLHSKVIHHEAHFLTNFLLGVHPACVSALYVIDHIAAGGGLANLYFHPDSSGGGAHHLRVPQGPQAFVTNLVDLLPKGTIHLSTIVNKITQQTVFVGKSGHPSHPCKIATSPSPSSTPSTNTKTFHAKKVLLTTAPAFYSPLFSHLPRAITFHPPLPPHKIASINRHSGHSGNRGEFATVTFYFNQPWWREAGLSGSMVCRVTRELDGPISWVRDTSEEEGGKNTKKVWSLTCWCAAEKGDEVWDWIRNTYSADDEVEEPEEGIDWEANPVWMHLRRVFGERMGELGVEIPLPRGRDTSREGEHEREKEQKEGAEQPISFTVREWNAMGVPPPRVLPREGKEVEELLRTWKYEGPGKGDANLREPFGDVHFAGTETAEEWRGFMEGAARSGLRGAKEVIEALKKGEAKEGDGGKGKGFKAHL</sequence>
<evidence type="ECO:0000259" key="5">
    <source>
        <dbReference type="Pfam" id="PF01593"/>
    </source>
</evidence>
<reference evidence="6" key="1">
    <citation type="journal article" date="2023" name="Mol. Phylogenet. Evol.">
        <title>Genome-scale phylogeny and comparative genomics of the fungal order Sordariales.</title>
        <authorList>
            <person name="Hensen N."/>
            <person name="Bonometti L."/>
            <person name="Westerberg I."/>
            <person name="Brannstrom I.O."/>
            <person name="Guillou S."/>
            <person name="Cros-Aarteil S."/>
            <person name="Calhoun S."/>
            <person name="Haridas S."/>
            <person name="Kuo A."/>
            <person name="Mondo S."/>
            <person name="Pangilinan J."/>
            <person name="Riley R."/>
            <person name="LaButti K."/>
            <person name="Andreopoulos B."/>
            <person name="Lipzen A."/>
            <person name="Chen C."/>
            <person name="Yan M."/>
            <person name="Daum C."/>
            <person name="Ng V."/>
            <person name="Clum A."/>
            <person name="Steindorff A."/>
            <person name="Ohm R.A."/>
            <person name="Martin F."/>
            <person name="Silar P."/>
            <person name="Natvig D.O."/>
            <person name="Lalanne C."/>
            <person name="Gautier V."/>
            <person name="Ament-Velasquez S.L."/>
            <person name="Kruys A."/>
            <person name="Hutchinson M.I."/>
            <person name="Powell A.J."/>
            <person name="Barry K."/>
            <person name="Miller A.N."/>
            <person name="Grigoriev I.V."/>
            <person name="Debuchy R."/>
            <person name="Gladieux P."/>
            <person name="Hiltunen Thoren M."/>
            <person name="Johannesson H."/>
        </authorList>
    </citation>
    <scope>NUCLEOTIDE SEQUENCE</scope>
    <source>
        <strain evidence="6">CBS 560.94</strain>
    </source>
</reference>
<evidence type="ECO:0000256" key="4">
    <source>
        <dbReference type="SAM" id="MobiDB-lite"/>
    </source>
</evidence>